<name>A0AA36GY38_CYLNA</name>
<dbReference type="Proteomes" id="UP001176961">
    <property type="component" value="Unassembled WGS sequence"/>
</dbReference>
<protein>
    <submittedName>
        <fullName evidence="2">Uncharacterized protein</fullName>
    </submittedName>
</protein>
<accession>A0AA36GY38</accession>
<comment type="caution">
    <text evidence="2">The sequence shown here is derived from an EMBL/GenBank/DDBJ whole genome shotgun (WGS) entry which is preliminary data.</text>
</comment>
<keyword evidence="1" id="KW-0732">Signal</keyword>
<dbReference type="EMBL" id="CATQJL010000223">
    <property type="protein sequence ID" value="CAJ0600422.1"/>
    <property type="molecule type" value="Genomic_DNA"/>
</dbReference>
<keyword evidence="3" id="KW-1185">Reference proteome</keyword>
<sequence>MQLLQFLFVLLCPLMLVQGQGQNILATGQQQNVSAIEEGDEIVPQGFGGFVRGLGRGIWQGVKGVGKFFGRALGAVPPVSFNYMPMPSGGSYGSGYGQGYYQQPQGYYQQPQGYYQQPQGYYQQPQGYYPQGY</sequence>
<feature type="signal peptide" evidence="1">
    <location>
        <begin position="1"/>
        <end position="19"/>
    </location>
</feature>
<organism evidence="2 3">
    <name type="scientific">Cylicocyclus nassatus</name>
    <name type="common">Nematode worm</name>
    <dbReference type="NCBI Taxonomy" id="53992"/>
    <lineage>
        <taxon>Eukaryota</taxon>
        <taxon>Metazoa</taxon>
        <taxon>Ecdysozoa</taxon>
        <taxon>Nematoda</taxon>
        <taxon>Chromadorea</taxon>
        <taxon>Rhabditida</taxon>
        <taxon>Rhabditina</taxon>
        <taxon>Rhabditomorpha</taxon>
        <taxon>Strongyloidea</taxon>
        <taxon>Strongylidae</taxon>
        <taxon>Cylicocyclus</taxon>
    </lineage>
</organism>
<reference evidence="2" key="1">
    <citation type="submission" date="2023-07" db="EMBL/GenBank/DDBJ databases">
        <authorList>
            <consortium name="CYATHOMIX"/>
        </authorList>
    </citation>
    <scope>NUCLEOTIDE SEQUENCE</scope>
    <source>
        <strain evidence="2">N/A</strain>
    </source>
</reference>
<evidence type="ECO:0000313" key="3">
    <source>
        <dbReference type="Proteomes" id="UP001176961"/>
    </source>
</evidence>
<proteinExistence type="predicted"/>
<evidence type="ECO:0000313" key="2">
    <source>
        <dbReference type="EMBL" id="CAJ0600422.1"/>
    </source>
</evidence>
<feature type="chain" id="PRO_5041299397" evidence="1">
    <location>
        <begin position="20"/>
        <end position="133"/>
    </location>
</feature>
<gene>
    <name evidence="2" type="ORF">CYNAS_LOCUS12405</name>
</gene>
<evidence type="ECO:0000256" key="1">
    <source>
        <dbReference type="SAM" id="SignalP"/>
    </source>
</evidence>
<dbReference type="AlphaFoldDB" id="A0AA36GY38"/>